<dbReference type="InterPro" id="IPR032503">
    <property type="entry name" value="FAO_M"/>
</dbReference>
<dbReference type="Pfam" id="PF08669">
    <property type="entry name" value="GCV_T_C"/>
    <property type="match status" value="1"/>
</dbReference>
<dbReference type="Proteomes" id="UP000252893">
    <property type="component" value="Unassembled WGS sequence"/>
</dbReference>
<dbReference type="SUPFAM" id="SSF101790">
    <property type="entry name" value="Aminomethyltransferase beta-barrel domain"/>
    <property type="match status" value="1"/>
</dbReference>
<reference evidence="7 8" key="1">
    <citation type="submission" date="2018-06" db="EMBL/GenBank/DDBJ databases">
        <title>Genomic Encyclopedia of Type Strains, Phase IV (KMG-IV): sequencing the most valuable type-strain genomes for metagenomic binning, comparative biology and taxonomic classification.</title>
        <authorList>
            <person name="Goeker M."/>
        </authorList>
    </citation>
    <scope>NUCLEOTIDE SEQUENCE [LARGE SCALE GENOMIC DNA]</scope>
    <source>
        <strain evidence="7 8">DSM 25619</strain>
    </source>
</reference>
<dbReference type="Gene3D" id="3.30.70.1400">
    <property type="entry name" value="Aminomethyltransferase beta-barrel domains"/>
    <property type="match status" value="1"/>
</dbReference>
<feature type="domain" description="Aminomethyltransferase C-terminal" evidence="5">
    <location>
        <begin position="734"/>
        <end position="818"/>
    </location>
</feature>
<dbReference type="EMBL" id="QNRH01000003">
    <property type="protein sequence ID" value="RBO95953.1"/>
    <property type="molecule type" value="Genomic_DNA"/>
</dbReference>
<dbReference type="Gene3D" id="2.40.30.110">
    <property type="entry name" value="Aminomethyltransferase beta-barrel domains"/>
    <property type="match status" value="1"/>
</dbReference>
<evidence type="ECO:0000313" key="7">
    <source>
        <dbReference type="EMBL" id="RBO95953.1"/>
    </source>
</evidence>
<dbReference type="InterPro" id="IPR036188">
    <property type="entry name" value="FAD/NAD-bd_sf"/>
</dbReference>
<dbReference type="PANTHER" id="PTHR43757:SF15">
    <property type="entry name" value="PYRUVATE DEHYDROGENASE PHOSPHATASE REGULATORY SUBUNIT, MITOCHONDRIAL-LIKE"/>
    <property type="match status" value="1"/>
</dbReference>
<dbReference type="GO" id="GO:0016491">
    <property type="term" value="F:oxidoreductase activity"/>
    <property type="evidence" value="ECO:0007669"/>
    <property type="project" value="UniProtKB-KW"/>
</dbReference>
<evidence type="ECO:0000256" key="1">
    <source>
        <dbReference type="ARBA" id="ARBA00008609"/>
    </source>
</evidence>
<protein>
    <submittedName>
        <fullName evidence="7">4-methylaminobutanoate oxidase (Formaldehyde-forming)</fullName>
    </submittedName>
</protein>
<dbReference type="Gene3D" id="3.50.50.60">
    <property type="entry name" value="FAD/NAD(P)-binding domain"/>
    <property type="match status" value="1"/>
</dbReference>
<gene>
    <name evidence="7" type="ORF">DFR47_103518</name>
</gene>
<dbReference type="PANTHER" id="PTHR43757">
    <property type="entry name" value="AMINOMETHYLTRANSFERASE"/>
    <property type="match status" value="1"/>
</dbReference>
<feature type="domain" description="GCVT N-terminal" evidence="4">
    <location>
        <begin position="436"/>
        <end position="713"/>
    </location>
</feature>
<evidence type="ECO:0000259" key="5">
    <source>
        <dbReference type="Pfam" id="PF08669"/>
    </source>
</evidence>
<dbReference type="AlphaFoldDB" id="A0A366E0W7"/>
<dbReference type="Gene3D" id="3.30.1360.120">
    <property type="entry name" value="Probable tRNA modification gtpase trme, domain 1"/>
    <property type="match status" value="1"/>
</dbReference>
<accession>A0A366E0W7</accession>
<evidence type="ECO:0000256" key="2">
    <source>
        <dbReference type="ARBA" id="ARBA00023002"/>
    </source>
</evidence>
<dbReference type="Pfam" id="PF16350">
    <property type="entry name" value="FAO_M"/>
    <property type="match status" value="1"/>
</dbReference>
<dbReference type="InterPro" id="IPR029043">
    <property type="entry name" value="GcvT/YgfZ_C"/>
</dbReference>
<dbReference type="InterPro" id="IPR027266">
    <property type="entry name" value="TrmE/GcvT-like"/>
</dbReference>
<name>A0A366E0W7_9HYPH</name>
<dbReference type="InterPro" id="IPR028896">
    <property type="entry name" value="GcvT/YgfZ/DmdA"/>
</dbReference>
<dbReference type="InterPro" id="IPR006222">
    <property type="entry name" value="GCVT_N"/>
</dbReference>
<organism evidence="7 8">
    <name type="scientific">Pseudochrobactrum asaccharolyticum</name>
    <dbReference type="NCBI Taxonomy" id="354351"/>
    <lineage>
        <taxon>Bacteria</taxon>
        <taxon>Pseudomonadati</taxon>
        <taxon>Pseudomonadota</taxon>
        <taxon>Alphaproteobacteria</taxon>
        <taxon>Hyphomicrobiales</taxon>
        <taxon>Brucellaceae</taxon>
        <taxon>Pseudochrobactrum</taxon>
    </lineage>
</organism>
<feature type="domain" description="FAD dependent oxidoreductase" evidence="3">
    <location>
        <begin position="20"/>
        <end position="376"/>
    </location>
</feature>
<feature type="domain" description="FAD dependent oxidoreductase central" evidence="6">
    <location>
        <begin position="379"/>
        <end position="434"/>
    </location>
</feature>
<dbReference type="Gene3D" id="3.30.9.10">
    <property type="entry name" value="D-Amino Acid Oxidase, subunit A, domain 2"/>
    <property type="match status" value="1"/>
</dbReference>
<sequence length="830" mass="91176">MTQDSAGNKEISDNFPSQARVVIVGGGIIGCSVAYHLTKAGWTDVVLLEQGSLSCGTTWHAAGLVGQLRSHANMTGLIRYSTQLYNELETETGLATGWKKCGSLSVARTKDRMTVLQRTAASARAQGVNVEVISAREAGDLWPVMATDDLQGAVWLPDDGKANPSDLTQSLARGARMRGAKILERVQVTGITVKNGVACGVETERGNIAAEVVVNCAGQWARKVGQMCGVTVPLHSAEHMYIVTGKIEGVHPDLPVMRDPDGYIYFKEEVGGLVMGGFEPQAKPWGMKGIPDKFEFALLEDDWDQFEPLMENALLRVPQLANAEVKKFYNGPESFTPDNNFILGEAPELKNFFVGAGFNSMGIASAGGAGRALAEWIINGAPTMDLWPVDIRRFAGFNNNQHWLHDRVKETLGLHYAMPWPNRELDTARPFRRSPLYHLLQAKGACFGSKMGWERANWFAEKGQKPETIYSFGRQNWHDNVGREMQAVRERVAVFDQSSFAKLLVQGRDACRVLNYLCVANIDVPVGTSVYTGMLNERGGYETDLTVLRLGAEKFLIITGSAQAVHDVDWINRHIKSDDHVMVTDVSSAYAVLALMGPKSRDVLQKLSDADFTNKAFPFGQVREIALGYATAYANRMTYVGELGWELIVPVEFAVGVYEALHEAGQEFGLSDAGYYALEALRLEKGYRAWSRELTPDINPYEAGLGFTVAMDKSGGFTGKDALTKFKAENNIRRRIVQLTLEDGSAVLWGGELILRNGVPVGEIRSAAHGHTLGCAVTLGLVSDEAGINKDWLEQGDFDIDVAGKRYRAKLHLRSPYDPKSERVKMDVII</sequence>
<dbReference type="InterPro" id="IPR013977">
    <property type="entry name" value="GcvT_C"/>
</dbReference>
<dbReference type="Pfam" id="PF01266">
    <property type="entry name" value="DAO"/>
    <property type="match status" value="1"/>
</dbReference>
<dbReference type="SUPFAM" id="SSF54373">
    <property type="entry name" value="FAD-linked reductases, C-terminal domain"/>
    <property type="match status" value="1"/>
</dbReference>
<dbReference type="Pfam" id="PF01571">
    <property type="entry name" value="GCV_T"/>
    <property type="match status" value="1"/>
</dbReference>
<comment type="caution">
    <text evidence="7">The sequence shown here is derived from an EMBL/GenBank/DDBJ whole genome shotgun (WGS) entry which is preliminary data.</text>
</comment>
<keyword evidence="8" id="KW-1185">Reference proteome</keyword>
<proteinExistence type="inferred from homology"/>
<keyword evidence="2" id="KW-0560">Oxidoreductase</keyword>
<evidence type="ECO:0000259" key="4">
    <source>
        <dbReference type="Pfam" id="PF01571"/>
    </source>
</evidence>
<evidence type="ECO:0000259" key="6">
    <source>
        <dbReference type="Pfam" id="PF16350"/>
    </source>
</evidence>
<dbReference type="SUPFAM" id="SSF103025">
    <property type="entry name" value="Folate-binding domain"/>
    <property type="match status" value="1"/>
</dbReference>
<dbReference type="RefSeq" id="WP_374788376.1">
    <property type="nucleotide sequence ID" value="NZ_JBHEEG010000004.1"/>
</dbReference>
<comment type="similarity">
    <text evidence="1">Belongs to the GcvT family.</text>
</comment>
<evidence type="ECO:0000259" key="3">
    <source>
        <dbReference type="Pfam" id="PF01266"/>
    </source>
</evidence>
<dbReference type="InterPro" id="IPR006076">
    <property type="entry name" value="FAD-dep_OxRdtase"/>
</dbReference>
<dbReference type="SUPFAM" id="SSF51905">
    <property type="entry name" value="FAD/NAD(P)-binding domain"/>
    <property type="match status" value="1"/>
</dbReference>
<evidence type="ECO:0000313" key="8">
    <source>
        <dbReference type="Proteomes" id="UP000252893"/>
    </source>
</evidence>